<proteinExistence type="predicted"/>
<gene>
    <name evidence="1" type="ordered locus">azo1324</name>
</gene>
<accession>A1K536</accession>
<dbReference type="KEGG" id="azo:azo1324"/>
<sequence>MLEEIDAQDIPRIRVFNKIDHVGDAKAQAECEAALRARYPDCIVMSARRPDEVAKLRQTIVAFFQRDLVEAELLLPWSAQQLRKEIYANCEVLEERAEDKGAVFRLRGESEALERLRNRLLMVI</sequence>
<name>A1K536_AZOSB</name>
<dbReference type="SUPFAM" id="SSF52540">
    <property type="entry name" value="P-loop containing nucleoside triphosphate hydrolases"/>
    <property type="match status" value="1"/>
</dbReference>
<dbReference type="eggNOG" id="COG2262">
    <property type="taxonomic scope" value="Bacteria"/>
</dbReference>
<dbReference type="HOGENOM" id="CLU_1999216_0_0_4"/>
<dbReference type="EMBL" id="AM406670">
    <property type="protein sequence ID" value="CAL93941.1"/>
    <property type="molecule type" value="Genomic_DNA"/>
</dbReference>
<dbReference type="AlphaFoldDB" id="A1K536"/>
<reference evidence="1 2" key="1">
    <citation type="journal article" date="2006" name="Nat. Biotechnol.">
        <title>Complete genome of the mutualistic, N2-fixing grass endophyte Azoarcus sp. strain BH72.</title>
        <authorList>
            <person name="Krause A."/>
            <person name="Ramakumar A."/>
            <person name="Bartels D."/>
            <person name="Battistoni F."/>
            <person name="Bekel T."/>
            <person name="Boch J."/>
            <person name="Boehm M."/>
            <person name="Friedrich F."/>
            <person name="Hurek T."/>
            <person name="Krause L."/>
            <person name="Linke B."/>
            <person name="McHardy A.C."/>
            <person name="Sarkar A."/>
            <person name="Schneiker S."/>
            <person name="Syed A.A."/>
            <person name="Thauer R."/>
            <person name="Vorhoelter F.-J."/>
            <person name="Weidner S."/>
            <person name="Puehler A."/>
            <person name="Reinhold-Hurek B."/>
            <person name="Kaiser O."/>
            <person name="Goesmann A."/>
        </authorList>
    </citation>
    <scope>NUCLEOTIDE SEQUENCE [LARGE SCALE GENOMIC DNA]</scope>
    <source>
        <strain evidence="1 2">BH72</strain>
    </source>
</reference>
<protein>
    <submittedName>
        <fullName evidence="1">Conserved hypothetical GTP binding protein</fullName>
    </submittedName>
</protein>
<evidence type="ECO:0000313" key="1">
    <source>
        <dbReference type="EMBL" id="CAL93941.1"/>
    </source>
</evidence>
<organism evidence="1 2">
    <name type="scientific">Azoarcus sp. (strain BH72)</name>
    <dbReference type="NCBI Taxonomy" id="418699"/>
    <lineage>
        <taxon>Bacteria</taxon>
        <taxon>Pseudomonadati</taxon>
        <taxon>Pseudomonadota</taxon>
        <taxon>Betaproteobacteria</taxon>
        <taxon>Rhodocyclales</taxon>
        <taxon>Zoogloeaceae</taxon>
        <taxon>Azoarcus</taxon>
    </lineage>
</organism>
<dbReference type="STRING" id="62928.azo1324"/>
<dbReference type="InterPro" id="IPR027417">
    <property type="entry name" value="P-loop_NTPase"/>
</dbReference>
<dbReference type="Gene3D" id="3.40.50.300">
    <property type="entry name" value="P-loop containing nucleotide triphosphate hydrolases"/>
    <property type="match status" value="1"/>
</dbReference>
<dbReference type="Proteomes" id="UP000002588">
    <property type="component" value="Chromosome"/>
</dbReference>
<keyword evidence="2" id="KW-1185">Reference proteome</keyword>
<evidence type="ECO:0000313" key="2">
    <source>
        <dbReference type="Proteomes" id="UP000002588"/>
    </source>
</evidence>